<protein>
    <submittedName>
        <fullName evidence="1">RusA family crossover junction endodeoxyribonuclease</fullName>
    </submittedName>
</protein>
<dbReference type="SUPFAM" id="SSF103084">
    <property type="entry name" value="Holliday junction resolvase RusA"/>
    <property type="match status" value="1"/>
</dbReference>
<dbReference type="InterPro" id="IPR008822">
    <property type="entry name" value="Endonuclease_RusA-like"/>
</dbReference>
<dbReference type="Pfam" id="PF05866">
    <property type="entry name" value="RusA"/>
    <property type="match status" value="1"/>
</dbReference>
<dbReference type="Proteomes" id="UP001306950">
    <property type="component" value="Unassembled WGS sequence"/>
</dbReference>
<sequence>MTRLILPGTAPSVNHMYINAYVKGRQMKILKPEAKAWLEDTVYRATQWRQMNEWSTASCKVIVRLWFYFPDKRRRDTHNGFKVLLDALEDGGIYEDDKLALPRVMDWEVDRQNPRIEIEFERVG</sequence>
<accession>A0ABU7VQ99</accession>
<dbReference type="RefSeq" id="WP_331845314.1">
    <property type="nucleotide sequence ID" value="NZ_JAZHPZ010000002.1"/>
</dbReference>
<evidence type="ECO:0000313" key="1">
    <source>
        <dbReference type="EMBL" id="MEF2965072.1"/>
    </source>
</evidence>
<name>A0ABU7VQ99_9BACL</name>
<reference evidence="1 2" key="1">
    <citation type="submission" date="2024-02" db="EMBL/GenBank/DDBJ databases">
        <title>A nitrogen-fixing paenibacillus bacterium.</title>
        <authorList>
            <person name="Zhang W.L."/>
            <person name="Chen S.F."/>
        </authorList>
    </citation>
    <scope>NUCLEOTIDE SEQUENCE [LARGE SCALE GENOMIC DNA]</scope>
    <source>
        <strain evidence="1 2">M1</strain>
    </source>
</reference>
<dbReference type="EMBL" id="JAZHPZ010000002">
    <property type="protein sequence ID" value="MEF2965072.1"/>
    <property type="molecule type" value="Genomic_DNA"/>
</dbReference>
<organism evidence="1 2">
    <name type="scientific">Paenibacillus haidiansis</name>
    <dbReference type="NCBI Taxonomy" id="1574488"/>
    <lineage>
        <taxon>Bacteria</taxon>
        <taxon>Bacillati</taxon>
        <taxon>Bacillota</taxon>
        <taxon>Bacilli</taxon>
        <taxon>Bacillales</taxon>
        <taxon>Paenibacillaceae</taxon>
        <taxon>Paenibacillus</taxon>
    </lineage>
</organism>
<evidence type="ECO:0000313" key="2">
    <source>
        <dbReference type="Proteomes" id="UP001306950"/>
    </source>
</evidence>
<dbReference type="Gene3D" id="3.30.1330.70">
    <property type="entry name" value="Holliday junction resolvase RusA"/>
    <property type="match status" value="1"/>
</dbReference>
<comment type="caution">
    <text evidence="1">The sequence shown here is derived from an EMBL/GenBank/DDBJ whole genome shotgun (WGS) entry which is preliminary data.</text>
</comment>
<gene>
    <name evidence="1" type="ORF">V3851_04445</name>
</gene>
<proteinExistence type="predicted"/>
<keyword evidence="2" id="KW-1185">Reference proteome</keyword>
<dbReference type="InterPro" id="IPR036614">
    <property type="entry name" value="RusA-like_sf"/>
</dbReference>